<dbReference type="RefSeq" id="XP_035349525.1">
    <property type="nucleotide sequence ID" value="XM_035493632.1"/>
</dbReference>
<feature type="transmembrane region" description="Helical" evidence="7">
    <location>
        <begin position="331"/>
        <end position="349"/>
    </location>
</feature>
<evidence type="ECO:0000256" key="6">
    <source>
        <dbReference type="SAM" id="MobiDB-lite"/>
    </source>
</evidence>
<organism evidence="8 9">
    <name type="scientific">Talaromyces rugulosus</name>
    <name type="common">Penicillium rugulosum</name>
    <dbReference type="NCBI Taxonomy" id="121627"/>
    <lineage>
        <taxon>Eukaryota</taxon>
        <taxon>Fungi</taxon>
        <taxon>Dikarya</taxon>
        <taxon>Ascomycota</taxon>
        <taxon>Pezizomycotina</taxon>
        <taxon>Eurotiomycetes</taxon>
        <taxon>Eurotiomycetidae</taxon>
        <taxon>Eurotiales</taxon>
        <taxon>Trichocomaceae</taxon>
        <taxon>Talaromyces</taxon>
        <taxon>Talaromyces sect. Islandici</taxon>
    </lineage>
</organism>
<gene>
    <name evidence="8" type="ORF">TRUGW13939_10521</name>
</gene>
<evidence type="ECO:0000313" key="9">
    <source>
        <dbReference type="Proteomes" id="UP000509510"/>
    </source>
</evidence>
<dbReference type="AlphaFoldDB" id="A0A7H8RC68"/>
<feature type="transmembrane region" description="Helical" evidence="7">
    <location>
        <begin position="15"/>
        <end position="36"/>
    </location>
</feature>
<feature type="transmembrane region" description="Helical" evidence="7">
    <location>
        <begin position="355"/>
        <end position="373"/>
    </location>
</feature>
<keyword evidence="5 7" id="KW-0472">Membrane</keyword>
<evidence type="ECO:0000256" key="7">
    <source>
        <dbReference type="SAM" id="Phobius"/>
    </source>
</evidence>
<proteinExistence type="predicted"/>
<dbReference type="PANTHER" id="PTHR10231">
    <property type="entry name" value="NUCLEOTIDE-SUGAR TRANSMEMBRANE TRANSPORTER"/>
    <property type="match status" value="1"/>
</dbReference>
<dbReference type="InterPro" id="IPR007271">
    <property type="entry name" value="Nuc_sug_transpt"/>
</dbReference>
<feature type="region of interest" description="Disordered" evidence="6">
    <location>
        <begin position="421"/>
        <end position="453"/>
    </location>
</feature>
<dbReference type="Proteomes" id="UP000509510">
    <property type="component" value="Chromosome VI"/>
</dbReference>
<dbReference type="EMBL" id="CP055903">
    <property type="protein sequence ID" value="QKX63351.1"/>
    <property type="molecule type" value="Genomic_DNA"/>
</dbReference>
<dbReference type="InterPro" id="IPR037185">
    <property type="entry name" value="EmrE-like"/>
</dbReference>
<evidence type="ECO:0000256" key="5">
    <source>
        <dbReference type="ARBA" id="ARBA00023136"/>
    </source>
</evidence>
<dbReference type="GO" id="GO:0000139">
    <property type="term" value="C:Golgi membrane"/>
    <property type="evidence" value="ECO:0007669"/>
    <property type="project" value="InterPro"/>
</dbReference>
<dbReference type="NCBIfam" id="TIGR00803">
    <property type="entry name" value="nst"/>
    <property type="match status" value="1"/>
</dbReference>
<dbReference type="PIRSF" id="PIRSF005799">
    <property type="entry name" value="UDP-gal_transpt"/>
    <property type="match status" value="1"/>
</dbReference>
<protein>
    <recommendedName>
        <fullName evidence="10">UDP-galactose transporter</fullName>
    </recommendedName>
</protein>
<dbReference type="OrthoDB" id="408493at2759"/>
<feature type="transmembrane region" description="Helical" evidence="7">
    <location>
        <begin position="270"/>
        <end position="288"/>
    </location>
</feature>
<dbReference type="Pfam" id="PF04142">
    <property type="entry name" value="Nuc_sug_transp"/>
    <property type="match status" value="1"/>
</dbReference>
<feature type="transmembrane region" description="Helical" evidence="7">
    <location>
        <begin position="231"/>
        <end position="250"/>
    </location>
</feature>
<dbReference type="KEGG" id="trg:TRUGW13939_10521"/>
<sequence>MGERSQRLRKSKFPFHAISIFLLTVQYASSVVLLHYSRIMPAVGGKRYVTSTAVFLTEAIKLAISLTVALYEVSKKVPPSMPATSLFFSLINSIFSGDSWKLALPAVLFTLANSLQYIALSNTDPATFQITYQIKMLVAAVFAILLLRRSIPVRNWGLFLFLIIGVALLQLPGQESDELVAHDDYLHFPRSLEEWKQRARAPAANLQKRSASYEGIEEDMLLEHPPLNRRIGLLTTLFASVASALATTYLERAFKDSASPKSVWMRNVQLALYSVFPALFVGVVFLDGETIATQGFFGGYNWVVWAVIATQTIGGIGAGFTIAYTDKTAKTWATGFSIVLSMITSLSVFDLQLSANFSIGAAIVLVATFLYGSQPSSIPVKMRPPPIRIESYEKGEDGSGVVSPPNDFSIKLPTTPLLSVAGLSSSRPTSPSHSRVKSNQNVPGGGYFPKLEE</sequence>
<reference evidence="9" key="1">
    <citation type="submission" date="2020-06" db="EMBL/GenBank/DDBJ databases">
        <title>A chromosome-scale genome assembly of Talaromyces rugulosus W13939.</title>
        <authorList>
            <person name="Wang B."/>
            <person name="Guo L."/>
            <person name="Ye K."/>
            <person name="Wang L."/>
        </authorList>
    </citation>
    <scope>NUCLEOTIDE SEQUENCE [LARGE SCALE GENOMIC DNA]</scope>
    <source>
        <strain evidence="9">W13939</strain>
    </source>
</reference>
<keyword evidence="3" id="KW-0256">Endoplasmic reticulum</keyword>
<keyword evidence="4 7" id="KW-1133">Transmembrane helix</keyword>
<keyword evidence="9" id="KW-1185">Reference proteome</keyword>
<feature type="transmembrane region" description="Helical" evidence="7">
    <location>
        <begin position="300"/>
        <end position="324"/>
    </location>
</feature>
<evidence type="ECO:0000256" key="3">
    <source>
        <dbReference type="ARBA" id="ARBA00022824"/>
    </source>
</evidence>
<feature type="transmembrane region" description="Helical" evidence="7">
    <location>
        <begin position="126"/>
        <end position="147"/>
    </location>
</feature>
<accession>A0A7H8RC68</accession>
<dbReference type="SUPFAM" id="SSF103481">
    <property type="entry name" value="Multidrug resistance efflux transporter EmrE"/>
    <property type="match status" value="1"/>
</dbReference>
<evidence type="ECO:0000256" key="4">
    <source>
        <dbReference type="ARBA" id="ARBA00022989"/>
    </source>
</evidence>
<dbReference type="GeneID" id="55998000"/>
<keyword evidence="2 7" id="KW-0812">Transmembrane</keyword>
<name>A0A7H8RC68_TALRU</name>
<comment type="subcellular location">
    <subcellularLocation>
        <location evidence="1">Endoplasmic reticulum membrane</location>
        <topology evidence="1">Multi-pass membrane protein</topology>
    </subcellularLocation>
</comment>
<feature type="transmembrane region" description="Helical" evidence="7">
    <location>
        <begin position="156"/>
        <end position="173"/>
    </location>
</feature>
<evidence type="ECO:0000256" key="2">
    <source>
        <dbReference type="ARBA" id="ARBA00022692"/>
    </source>
</evidence>
<feature type="compositionally biased region" description="Low complexity" evidence="6">
    <location>
        <begin position="424"/>
        <end position="433"/>
    </location>
</feature>
<evidence type="ECO:0000256" key="1">
    <source>
        <dbReference type="ARBA" id="ARBA00004477"/>
    </source>
</evidence>
<dbReference type="GO" id="GO:0015165">
    <property type="term" value="F:pyrimidine nucleotide-sugar transmembrane transporter activity"/>
    <property type="evidence" value="ECO:0007669"/>
    <property type="project" value="InterPro"/>
</dbReference>
<evidence type="ECO:0008006" key="10">
    <source>
        <dbReference type="Google" id="ProtNLM"/>
    </source>
</evidence>
<evidence type="ECO:0000313" key="8">
    <source>
        <dbReference type="EMBL" id="QKX63351.1"/>
    </source>
</evidence>
<feature type="transmembrane region" description="Helical" evidence="7">
    <location>
        <begin position="48"/>
        <end position="71"/>
    </location>
</feature>